<feature type="region of interest" description="Disordered" evidence="2">
    <location>
        <begin position="1452"/>
        <end position="1518"/>
    </location>
</feature>
<feature type="compositionally biased region" description="Low complexity" evidence="2">
    <location>
        <begin position="1456"/>
        <end position="1467"/>
    </location>
</feature>
<feature type="domain" description="Tape measure protein N-terminal" evidence="3">
    <location>
        <begin position="75"/>
        <end position="246"/>
    </location>
</feature>
<keyword evidence="1" id="KW-0175">Coiled coil</keyword>
<feature type="region of interest" description="Disordered" evidence="2">
    <location>
        <begin position="1687"/>
        <end position="1717"/>
    </location>
</feature>
<dbReference type="Proteomes" id="UP000444960">
    <property type="component" value="Unassembled WGS sequence"/>
</dbReference>
<name>A0A7I9V4L6_9ACTN</name>
<reference evidence="5" key="1">
    <citation type="submission" date="2019-06" db="EMBL/GenBank/DDBJ databases">
        <title>Gordonia isolated from sludge of a wastewater treatment plant.</title>
        <authorList>
            <person name="Tamura T."/>
            <person name="Aoyama K."/>
            <person name="Kang Y."/>
            <person name="Saito S."/>
            <person name="Akiyama N."/>
            <person name="Yazawa K."/>
            <person name="Gonoi T."/>
            <person name="Mikami Y."/>
        </authorList>
    </citation>
    <scope>NUCLEOTIDE SEQUENCE [LARGE SCALE GENOMIC DNA]</scope>
    <source>
        <strain evidence="5">NBRC 107696</strain>
    </source>
</reference>
<evidence type="ECO:0000256" key="2">
    <source>
        <dbReference type="SAM" id="MobiDB-lite"/>
    </source>
</evidence>
<dbReference type="EMBL" id="BJOV01000002">
    <property type="protein sequence ID" value="GEE00177.1"/>
    <property type="molecule type" value="Genomic_DNA"/>
</dbReference>
<evidence type="ECO:0000256" key="1">
    <source>
        <dbReference type="SAM" id="Coils"/>
    </source>
</evidence>
<dbReference type="Pfam" id="PF20155">
    <property type="entry name" value="TMP_3"/>
    <property type="match status" value="1"/>
</dbReference>
<feature type="compositionally biased region" description="Basic and acidic residues" evidence="2">
    <location>
        <begin position="1468"/>
        <end position="1488"/>
    </location>
</feature>
<organism evidence="4 5">
    <name type="scientific">Gordonia spumicola</name>
    <dbReference type="NCBI Taxonomy" id="589161"/>
    <lineage>
        <taxon>Bacteria</taxon>
        <taxon>Bacillati</taxon>
        <taxon>Actinomycetota</taxon>
        <taxon>Actinomycetes</taxon>
        <taxon>Mycobacteriales</taxon>
        <taxon>Gordoniaceae</taxon>
        <taxon>Gordonia</taxon>
    </lineage>
</organism>
<dbReference type="OrthoDB" id="4362137at2"/>
<protein>
    <recommendedName>
        <fullName evidence="3">Tape measure protein N-terminal domain-containing protein</fullName>
    </recommendedName>
</protein>
<evidence type="ECO:0000313" key="5">
    <source>
        <dbReference type="Proteomes" id="UP000444960"/>
    </source>
</evidence>
<accession>A0A7I9V4L6</accession>
<dbReference type="RefSeq" id="WP_161894106.1">
    <property type="nucleotide sequence ID" value="NZ_BJOV01000002.1"/>
</dbReference>
<gene>
    <name evidence="4" type="ORF">nbrc107696_06230</name>
</gene>
<feature type="coiled-coil region" evidence="1">
    <location>
        <begin position="579"/>
        <end position="606"/>
    </location>
</feature>
<sequence length="1717" mass="177061">MPELAVGYVSLVAETSKMGPAIKRALGQADGDAAAAGKSMGSKMSSALGTALKGGVATAGAAALGGIGFALTKGFSRLNTIDQAQAKLRALGSSGEEVESIMKNALAAVKGTAFGLGDAAGLAGTMVAAGIKPGQQLESTLRLVADSAAIAGTDLNDMGMIWGKIAAKGKLDGETLDQLMERQIGILPELAKNYGVTTEEASKMVSDGKVSFEDFAKVMTEKVGGGAEEMGQTVQGAFENMKAAAGRIGATALEPIFKALPGGFSGITDAIDQLEPKVGAFVQTISSKAVTEFGPKIQASAMAAWKALQGSGVVNQTRDTFMQLISTGQQLAPTVIRIATSIASVSASLGVGTWQVAMAGISGVASVLSALEPVLSGIADLMEAQPALVGAALIGWMAFKTMPTLMSRVSTATSTVTQKLSGLVRASALSAESESALAAASTRLAQAQNVAATAAAKVLIAEENLARVRATAGATAGQVAAAEARVAEARLASTTAATRATAAQAGMTAAQAAAARQTQTFGSTVRQAYAQGAAGAQRFSRTAGVASAGMAGMRSAGAGLMGMMGGPWGVAMVGATVGVMALTSHIQKNKEQAAEAKQRADEYATAVTNVKVALRASRGEVDDNVFSALSEQIDMSVKSLDTVSELTTNMFSGAFKKPLAETGVGATSIKEAMDSMGLSMSQLTARISGTKQSWDQFVSSLKSLGVGTDTIAALQGYRIEFEKQQAIARMTTHGVAEFGEAIDVLGDKSATAESKLKAIKTAMDALNPARNKADAMRQMGESIRQAAEAAKEIGPAAFDAKGNLDEMGVTGGKLYSILDDLAQKQQQVASTGDGAAISRTNREIEATLQALADATNKPIEKIRELYGSFGGGDNIDLMVKLTGAPEAVQGLGAIRAAMIATPGRKEVAIGYDQIKAALPVLDRLGIKYREVIENGQKAIKVDVTGEAGAKLQTVIDAVTQIPPMKSISVTTQGAGAVRTLLDELGVKVNKDNKKDIEITAPLAPGVNALLEQIGLKVVNDNDKLILVREQGADTVENKLNQIARERSAVISVVTAVGALNPAAAAAAAAAQAANGGNADGSIRRYAAGGIRAAEAYANGGVRDTLPDRALIQQADPGGGLVQWAEPSTHGEAFIPLAPSKRRRSTDILAAVARMFGLELIPRDGSVSGLLGGIAGGAVSKLLKSAGADGITRFADGGFNGKQLRELVDGGHGASRPLTGAPYVWGGVNWGDCSGAVSAPARAAAGLPPFGGRMSTGSMGSDLPAMGYQRGAGKSGDMRVAYYNGGPGGGHAIGRLPDDVNVEMGGQNGGGMVGGPVGPDHPQFTDRWYLTVAQALDNAVGTLTLDSTTDAPSATTDSPTTTSTPDTVSKESTISGLVGDVVKTGVSGQIKDILDVFGVNDSPGALAAWAGLPVKDTTSGKPVDPKKLREAEDKVTDKETALKVAKQRLAEVEANKKSSQSSRMAAKAAAEKAEREAKQAKEDLEKLKASETTTATITPGKGVRDPGTHRPKRGEDTGVGKLSSVDAIKAAFKGGLREAWRSGDQWSATDWIVNKESTWKPDAQNGKYWGLIQAGEDVYRAAGVDPKTTDPALQAKAFDKYVDGRYKTPVDAKAFHEANNWYDQGGIAPRKGLMLKNINTPERVLSPRQTSAFEQMVRRDFQSGIGTDAIVAKLDQLIKVVVAQGPNGVQPARDDRDFADKQRQKNRRLVAAGKGGRV</sequence>
<proteinExistence type="predicted"/>
<keyword evidence="5" id="KW-1185">Reference proteome</keyword>
<evidence type="ECO:0000259" key="3">
    <source>
        <dbReference type="Pfam" id="PF20155"/>
    </source>
</evidence>
<feature type="compositionally biased region" description="Basic and acidic residues" evidence="2">
    <location>
        <begin position="1691"/>
        <end position="1702"/>
    </location>
</feature>
<evidence type="ECO:0000313" key="4">
    <source>
        <dbReference type="EMBL" id="GEE00177.1"/>
    </source>
</evidence>
<comment type="caution">
    <text evidence="4">The sequence shown here is derived from an EMBL/GenBank/DDBJ whole genome shotgun (WGS) entry which is preliminary data.</text>
</comment>
<feature type="compositionally biased region" description="Low complexity" evidence="2">
    <location>
        <begin position="1345"/>
        <end position="1366"/>
    </location>
</feature>
<dbReference type="NCBIfam" id="TIGR02675">
    <property type="entry name" value="tape_meas_nterm"/>
    <property type="match status" value="1"/>
</dbReference>
<feature type="compositionally biased region" description="Basic and acidic residues" evidence="2">
    <location>
        <begin position="1501"/>
        <end position="1517"/>
    </location>
</feature>
<dbReference type="InterPro" id="IPR013491">
    <property type="entry name" value="Tape_meas_N"/>
</dbReference>
<feature type="region of interest" description="Disordered" evidence="2">
    <location>
        <begin position="1345"/>
        <end position="1370"/>
    </location>
</feature>